<dbReference type="Pfam" id="PF00795">
    <property type="entry name" value="CN_hydrolase"/>
    <property type="match status" value="1"/>
</dbReference>
<evidence type="ECO:0000313" key="4">
    <source>
        <dbReference type="EMBL" id="XCJ17114.1"/>
    </source>
</evidence>
<evidence type="ECO:0000259" key="3">
    <source>
        <dbReference type="PROSITE" id="PS50263"/>
    </source>
</evidence>
<feature type="active site" description="Proton acceptor" evidence="2">
    <location>
        <position position="60"/>
    </location>
</feature>
<dbReference type="NCBIfam" id="NF009803">
    <property type="entry name" value="PRK13287.1"/>
    <property type="match status" value="1"/>
</dbReference>
<dbReference type="InterPro" id="IPR003010">
    <property type="entry name" value="C-N_Hydrolase"/>
</dbReference>
<dbReference type="GO" id="GO:0050126">
    <property type="term" value="F:N-carbamoylputrescine amidase activity"/>
    <property type="evidence" value="ECO:0007669"/>
    <property type="project" value="TreeGrafter"/>
</dbReference>
<comment type="catalytic activity">
    <reaction evidence="2">
        <text>formamide + H2O = formate + NH4(+)</text>
        <dbReference type="Rhea" id="RHEA:21948"/>
        <dbReference type="ChEBI" id="CHEBI:15377"/>
        <dbReference type="ChEBI" id="CHEBI:15740"/>
        <dbReference type="ChEBI" id="CHEBI:16397"/>
        <dbReference type="ChEBI" id="CHEBI:28938"/>
        <dbReference type="EC" id="3.5.1.49"/>
    </reaction>
</comment>
<evidence type="ECO:0000256" key="2">
    <source>
        <dbReference type="HAMAP-Rule" id="MF_01243"/>
    </source>
</evidence>
<comment type="function">
    <text evidence="2">Is an aliphatic amidase with a restricted substrate specificity, as it only hydrolyzes formamide.</text>
</comment>
<feature type="domain" description="CN hydrolase" evidence="3">
    <location>
        <begin position="14"/>
        <end position="259"/>
    </location>
</feature>
<dbReference type="PROSITE" id="PS50263">
    <property type="entry name" value="CN_HYDROLASE"/>
    <property type="match status" value="1"/>
</dbReference>
<dbReference type="AlphaFoldDB" id="A0AAU8IFD1"/>
<sequence>MGSIGSMTKPSEGFLAALIQYPVPVVDSRADIDKQIKQIVKILHSTKAGYPGVELIVFPEYSTQGLNTKKWTTDEFLCSVPGPETDIYAKACMDAGVFGVFSIMEKDPEGGAPFNTSIIINPEGEIVLKYRKLNPWVPVEPWQAGNLGLPVCEGPGGSILSVCICHDGMFPEIAREAAYKGANVLIRISGYSTQVNDQWILTNRSNAWQNLMYTLSVNLAGYDGTFYYFGEGQACNFDGTTLVQGHRNPYEIVTAEIYPKLADQARLDWGLENNIYNLGTRGYVATPGGVKENPYTFIQDLAENNYKLPWEDKIKIKDGSIYGYPVNKEMSNK</sequence>
<dbReference type="EMBL" id="CP159510">
    <property type="protein sequence ID" value="XCJ17114.1"/>
    <property type="molecule type" value="Genomic_DNA"/>
</dbReference>
<name>A0AAU8IFD1_9BACL</name>
<dbReference type="SUPFAM" id="SSF56317">
    <property type="entry name" value="Carbon-nitrogen hydrolase"/>
    <property type="match status" value="1"/>
</dbReference>
<dbReference type="EC" id="3.5.1.49" evidence="2"/>
<comment type="similarity">
    <text evidence="2">Belongs to the carbon-nitrogen hydrolase superfamily. Aliphatic amidase family.</text>
</comment>
<dbReference type="GO" id="GO:0004328">
    <property type="term" value="F:formamidase activity"/>
    <property type="evidence" value="ECO:0007669"/>
    <property type="project" value="UniProtKB-UniRule"/>
</dbReference>
<dbReference type="Gene3D" id="3.60.110.10">
    <property type="entry name" value="Carbon-nitrogen hydrolase"/>
    <property type="match status" value="1"/>
</dbReference>
<dbReference type="CDD" id="cd07565">
    <property type="entry name" value="aliphatic_amidase"/>
    <property type="match status" value="1"/>
</dbReference>
<feature type="active site" description="Nucleophile" evidence="2">
    <location>
        <position position="165"/>
    </location>
</feature>
<dbReference type="GO" id="GO:0033388">
    <property type="term" value="P:putrescine biosynthetic process from arginine"/>
    <property type="evidence" value="ECO:0007669"/>
    <property type="project" value="TreeGrafter"/>
</dbReference>
<dbReference type="PANTHER" id="PTHR43674">
    <property type="entry name" value="NITRILASE C965.09-RELATED"/>
    <property type="match status" value="1"/>
</dbReference>
<keyword evidence="1 2" id="KW-0378">Hydrolase</keyword>
<dbReference type="InterPro" id="IPR036526">
    <property type="entry name" value="C-N_Hydrolase_sf"/>
</dbReference>
<dbReference type="InterPro" id="IPR022843">
    <property type="entry name" value="Formamidase"/>
</dbReference>
<dbReference type="RefSeq" id="WP_353948419.1">
    <property type="nucleotide sequence ID" value="NZ_CP159510.1"/>
</dbReference>
<accession>A0AAU8IFD1</accession>
<dbReference type="PANTHER" id="PTHR43674:SF15">
    <property type="entry name" value="FORMAMIDASE"/>
    <property type="match status" value="1"/>
</dbReference>
<feature type="active site" description="Proton donor" evidence="2">
    <location>
        <position position="132"/>
    </location>
</feature>
<evidence type="ECO:0000256" key="1">
    <source>
        <dbReference type="ARBA" id="ARBA00022801"/>
    </source>
</evidence>
<protein>
    <recommendedName>
        <fullName evidence="2">Formamidase</fullName>
        <ecNumber evidence="2">3.5.1.49</ecNumber>
    </recommendedName>
    <alternativeName>
        <fullName evidence="2">Formamide amidohydrolase</fullName>
    </alternativeName>
</protein>
<dbReference type="HAMAP" id="MF_01243">
    <property type="entry name" value="Formamidase"/>
    <property type="match status" value="1"/>
</dbReference>
<proteinExistence type="inferred from homology"/>
<dbReference type="InterPro" id="IPR050345">
    <property type="entry name" value="Aliph_Amidase/BUP"/>
</dbReference>
<reference evidence="4" key="1">
    <citation type="submission" date="2024-06" db="EMBL/GenBank/DDBJ databases">
        <authorList>
            <person name="Fan A."/>
            <person name="Zhang F.Y."/>
            <person name="Zhang L."/>
        </authorList>
    </citation>
    <scope>NUCLEOTIDE SEQUENCE</scope>
    <source>
        <strain evidence="4">Y61</strain>
    </source>
</reference>
<organism evidence="4">
    <name type="scientific">Sporolactobacillus sp. Y61</name>
    <dbReference type="NCBI Taxonomy" id="3160863"/>
    <lineage>
        <taxon>Bacteria</taxon>
        <taxon>Bacillati</taxon>
        <taxon>Bacillota</taxon>
        <taxon>Bacilli</taxon>
        <taxon>Bacillales</taxon>
        <taxon>Sporolactobacillaceae</taxon>
        <taxon>Sporolactobacillus</taxon>
    </lineage>
</organism>
<gene>
    <name evidence="2" type="primary">amiF</name>
    <name evidence="4" type="ORF">ABNN70_00725</name>
</gene>